<keyword evidence="3" id="KW-1003">Cell membrane</keyword>
<dbReference type="RefSeq" id="WP_090244591.1">
    <property type="nucleotide sequence ID" value="NZ_FNOU01000008.1"/>
</dbReference>
<accession>A0A1H3EU18</accession>
<feature type="domain" description="VTT" evidence="8">
    <location>
        <begin position="30"/>
        <end position="161"/>
    </location>
</feature>
<keyword evidence="6 7" id="KW-0472">Membrane</keyword>
<dbReference type="GO" id="GO:0005886">
    <property type="term" value="C:plasma membrane"/>
    <property type="evidence" value="ECO:0007669"/>
    <property type="project" value="UniProtKB-SubCell"/>
</dbReference>
<dbReference type="Proteomes" id="UP000199652">
    <property type="component" value="Unassembled WGS sequence"/>
</dbReference>
<evidence type="ECO:0000256" key="7">
    <source>
        <dbReference type="SAM" id="Phobius"/>
    </source>
</evidence>
<keyword evidence="10" id="KW-1185">Reference proteome</keyword>
<dbReference type="EMBL" id="FNOU01000008">
    <property type="protein sequence ID" value="SDX81608.1"/>
    <property type="molecule type" value="Genomic_DNA"/>
</dbReference>
<dbReference type="Pfam" id="PF09335">
    <property type="entry name" value="VTT_dom"/>
    <property type="match status" value="1"/>
</dbReference>
<evidence type="ECO:0000256" key="2">
    <source>
        <dbReference type="ARBA" id="ARBA00010792"/>
    </source>
</evidence>
<evidence type="ECO:0000256" key="3">
    <source>
        <dbReference type="ARBA" id="ARBA00022475"/>
    </source>
</evidence>
<evidence type="ECO:0000259" key="8">
    <source>
        <dbReference type="Pfam" id="PF09335"/>
    </source>
</evidence>
<dbReference type="AlphaFoldDB" id="A0A1H3EU18"/>
<organism evidence="9 10">
    <name type="scientific">Eubacterium barkeri</name>
    <name type="common">Clostridium barkeri</name>
    <dbReference type="NCBI Taxonomy" id="1528"/>
    <lineage>
        <taxon>Bacteria</taxon>
        <taxon>Bacillati</taxon>
        <taxon>Bacillota</taxon>
        <taxon>Clostridia</taxon>
        <taxon>Eubacteriales</taxon>
        <taxon>Eubacteriaceae</taxon>
        <taxon>Eubacterium</taxon>
    </lineage>
</organism>
<evidence type="ECO:0000256" key="6">
    <source>
        <dbReference type="ARBA" id="ARBA00023136"/>
    </source>
</evidence>
<dbReference type="OrthoDB" id="9813426at2"/>
<dbReference type="InterPro" id="IPR051311">
    <property type="entry name" value="DedA_domain"/>
</dbReference>
<dbReference type="STRING" id="1528.SAMN04488579_10829"/>
<evidence type="ECO:0000256" key="4">
    <source>
        <dbReference type="ARBA" id="ARBA00022692"/>
    </source>
</evidence>
<protein>
    <submittedName>
        <fullName evidence="9">SNARE associated Golgi protein</fullName>
    </submittedName>
</protein>
<keyword evidence="4 7" id="KW-0812">Transmembrane</keyword>
<dbReference type="PANTHER" id="PTHR42709:SF6">
    <property type="entry name" value="UNDECAPRENYL PHOSPHATE TRANSPORTER A"/>
    <property type="match status" value="1"/>
</dbReference>
<proteinExistence type="inferred from homology"/>
<evidence type="ECO:0000313" key="9">
    <source>
        <dbReference type="EMBL" id="SDX81608.1"/>
    </source>
</evidence>
<comment type="similarity">
    <text evidence="2">Belongs to the DedA family.</text>
</comment>
<comment type="subcellular location">
    <subcellularLocation>
        <location evidence="1">Cell membrane</location>
        <topology evidence="1">Multi-pass membrane protein</topology>
    </subcellularLocation>
</comment>
<name>A0A1H3EU18_EUBBA</name>
<evidence type="ECO:0000313" key="10">
    <source>
        <dbReference type="Proteomes" id="UP000199652"/>
    </source>
</evidence>
<sequence>MQAYIIDWIDQFGYLGIFLLIFVENIFPPIPSEVVLLFGGAATAHTGLSVPFVILVATLGSLAGAAVLYGLGHVLQAERLRRLFAGRFGRVLHLKPEAVDQAEHWFARYEGRAVLICRCIPVVRSLISIPAGFAKMGLPWFFFLTLMGSLVWNTVLVVIGASLGNAWESVIPYFEQYTMVVLVVILILVLVGVGWFIHKERKNKGSQDKGDFT</sequence>
<keyword evidence="5 7" id="KW-1133">Transmembrane helix</keyword>
<gene>
    <name evidence="9" type="ORF">SAMN04488579_10829</name>
</gene>
<dbReference type="PANTHER" id="PTHR42709">
    <property type="entry name" value="ALKALINE PHOSPHATASE LIKE PROTEIN"/>
    <property type="match status" value="1"/>
</dbReference>
<feature type="transmembrane region" description="Helical" evidence="7">
    <location>
        <begin position="50"/>
        <end position="72"/>
    </location>
</feature>
<dbReference type="InterPro" id="IPR032816">
    <property type="entry name" value="VTT_dom"/>
</dbReference>
<feature type="transmembrane region" description="Helical" evidence="7">
    <location>
        <begin position="140"/>
        <end position="164"/>
    </location>
</feature>
<feature type="transmembrane region" description="Helical" evidence="7">
    <location>
        <begin position="176"/>
        <end position="197"/>
    </location>
</feature>
<evidence type="ECO:0000256" key="1">
    <source>
        <dbReference type="ARBA" id="ARBA00004651"/>
    </source>
</evidence>
<evidence type="ECO:0000256" key="5">
    <source>
        <dbReference type="ARBA" id="ARBA00022989"/>
    </source>
</evidence>
<reference evidence="10" key="1">
    <citation type="submission" date="2016-10" db="EMBL/GenBank/DDBJ databases">
        <authorList>
            <person name="Varghese N."/>
            <person name="Submissions S."/>
        </authorList>
    </citation>
    <scope>NUCLEOTIDE SEQUENCE [LARGE SCALE GENOMIC DNA]</scope>
    <source>
        <strain evidence="10">VPI 5359</strain>
    </source>
</reference>
<feature type="transmembrane region" description="Helical" evidence="7">
    <location>
        <begin position="12"/>
        <end position="30"/>
    </location>
</feature>